<evidence type="ECO:0000313" key="2">
    <source>
        <dbReference type="EMBL" id="SGZ46330.1"/>
    </source>
</evidence>
<sequence>MAAAYPLAGGSTRDIQPLDPDSLNLDDFKSLHVSTPIESTKFAFISMLLSRVLNLKSDTLLLECSTTEPPALLRNKPSPELLPQIAMPPDLWLIPELVIRNAVLKAAILREVNTLLLLYIESLQTNELFLLDDALIASLEKRIADSNLAVFAYKHEPEPLFDSLHEVEEFEENDTTEEYSVFLRRSVSGNHELMMSKASSRPMSTTSSKNLHRLSSFSREFVANKRKFSSFLGQHTLSEEDRLTLLPTTPLQNLPVLNPLPQLPTPTPHKDGSGTQALANGLFKSRIYSKIKKRRELANSVVSTTTSLSSINSSPSLRRKSNAGNAFEADFTTPGKASPPLNEMQRIENQRRKHEYYLQTKMFGELSNVLTGFLGKSGLRANLMRLMDFIKNSVFRFILVDICQMIVDYGHFKLLYGSWRDAK</sequence>
<feature type="region of interest" description="Disordered" evidence="1">
    <location>
        <begin position="307"/>
        <end position="342"/>
    </location>
</feature>
<protein>
    <submittedName>
        <fullName evidence="2">CIC11C00000002961</fullName>
    </submittedName>
</protein>
<gene>
    <name evidence="2" type="ORF">SAMEA4029010_CIC11G00000002961</name>
</gene>
<dbReference type="AlphaFoldDB" id="A0A1L0BA34"/>
<name>A0A1L0BA34_9ASCO</name>
<organism evidence="2 3">
    <name type="scientific">Sungouiella intermedia</name>
    <dbReference type="NCBI Taxonomy" id="45354"/>
    <lineage>
        <taxon>Eukaryota</taxon>
        <taxon>Fungi</taxon>
        <taxon>Dikarya</taxon>
        <taxon>Ascomycota</taxon>
        <taxon>Saccharomycotina</taxon>
        <taxon>Pichiomycetes</taxon>
        <taxon>Metschnikowiaceae</taxon>
        <taxon>Sungouiella</taxon>
    </lineage>
</organism>
<dbReference type="Proteomes" id="UP000182334">
    <property type="component" value="Chromosome I"/>
</dbReference>
<keyword evidence="3" id="KW-1185">Reference proteome</keyword>
<reference evidence="2 3" key="1">
    <citation type="submission" date="2016-10" db="EMBL/GenBank/DDBJ databases">
        <authorList>
            <person name="de Groot N.N."/>
        </authorList>
    </citation>
    <scope>NUCLEOTIDE SEQUENCE [LARGE SCALE GENOMIC DNA]</scope>
    <source>
        <strain evidence="2 3">CBS 141442</strain>
    </source>
</reference>
<evidence type="ECO:0000313" key="3">
    <source>
        <dbReference type="Proteomes" id="UP000182334"/>
    </source>
</evidence>
<dbReference type="EMBL" id="LT635756">
    <property type="protein sequence ID" value="SGZ46330.1"/>
    <property type="molecule type" value="Genomic_DNA"/>
</dbReference>
<evidence type="ECO:0000256" key="1">
    <source>
        <dbReference type="SAM" id="MobiDB-lite"/>
    </source>
</evidence>
<feature type="compositionally biased region" description="Low complexity" evidence="1">
    <location>
        <begin position="307"/>
        <end position="316"/>
    </location>
</feature>
<dbReference type="OrthoDB" id="4089215at2759"/>
<accession>A0A1L0BA34</accession>
<proteinExistence type="predicted"/>